<feature type="domain" description="DUF7124" evidence="1">
    <location>
        <begin position="6"/>
        <end position="116"/>
    </location>
</feature>
<protein>
    <recommendedName>
        <fullName evidence="1">DUF7124 domain-containing protein</fullName>
    </recommendedName>
</protein>
<dbReference type="RefSeq" id="WP_058567873.1">
    <property type="nucleotide sequence ID" value="NZ_LOPW02000018.1"/>
</dbReference>
<gene>
    <name evidence="2" type="ORF">AUR65_016250</name>
</gene>
<evidence type="ECO:0000313" key="2">
    <source>
        <dbReference type="EMBL" id="POG54208.1"/>
    </source>
</evidence>
<proteinExistence type="predicted"/>
<keyword evidence="3" id="KW-1185">Reference proteome</keyword>
<evidence type="ECO:0000313" key="3">
    <source>
        <dbReference type="Proteomes" id="UP000053621"/>
    </source>
</evidence>
<organism evidence="2 3">
    <name type="scientific">Haloferax marisrubri</name>
    <dbReference type="NCBI Taxonomy" id="1544719"/>
    <lineage>
        <taxon>Archaea</taxon>
        <taxon>Methanobacteriati</taxon>
        <taxon>Methanobacteriota</taxon>
        <taxon>Stenosarchaea group</taxon>
        <taxon>Halobacteria</taxon>
        <taxon>Halobacteriales</taxon>
        <taxon>Haloferacaceae</taxon>
        <taxon>Haloferax</taxon>
    </lineage>
</organism>
<evidence type="ECO:0000259" key="1">
    <source>
        <dbReference type="Pfam" id="PF23439"/>
    </source>
</evidence>
<accession>A0A2P4NM78</accession>
<dbReference type="OrthoDB" id="221805at2157"/>
<name>A0A2P4NM78_9EURY</name>
<dbReference type="Pfam" id="PF23439">
    <property type="entry name" value="DUF7124"/>
    <property type="match status" value="1"/>
</dbReference>
<dbReference type="Proteomes" id="UP000053621">
    <property type="component" value="Unassembled WGS sequence"/>
</dbReference>
<dbReference type="GeneID" id="300253291"/>
<comment type="caution">
    <text evidence="2">The sequence shown here is derived from an EMBL/GenBank/DDBJ whole genome shotgun (WGS) entry which is preliminary data.</text>
</comment>
<dbReference type="InterPro" id="IPR055548">
    <property type="entry name" value="DUF7124"/>
</dbReference>
<reference evidence="2" key="1">
    <citation type="submission" date="2017-08" db="EMBL/GenBank/DDBJ databases">
        <title>Haloferax marisrubri sp. nov., isolated from the Discovery deep brine-seawater interface in the Red Sea.</title>
        <authorList>
            <person name="Zhang G."/>
            <person name="Stingl U."/>
        </authorList>
    </citation>
    <scope>NUCLEOTIDE SEQUENCE [LARGE SCALE GENOMIC DNA]</scope>
    <source>
        <strain evidence="2">SB3</strain>
    </source>
</reference>
<dbReference type="AlphaFoldDB" id="A0A2P4NM78"/>
<dbReference type="EMBL" id="LOPW02000018">
    <property type="protein sequence ID" value="POG54208.1"/>
    <property type="molecule type" value="Genomic_DNA"/>
</dbReference>
<sequence>MPSNDLTLAFSLRALDELARPSHALEDAARWTTHLGIVSSKPSFIERRRVREVGYEQEFLSGPRSIPEALASVRDHFETTRYVFVGTEETSEVVTRVFDWTYQSVSDAAAAAGWQLATTIAADEEWPYQE</sequence>